<protein>
    <submittedName>
        <fullName evidence="2">Uncharacterized protein</fullName>
    </submittedName>
</protein>
<proteinExistence type="predicted"/>
<evidence type="ECO:0000313" key="3">
    <source>
        <dbReference type="Proteomes" id="UP000054988"/>
    </source>
</evidence>
<reference evidence="2 3" key="1">
    <citation type="submission" date="2015-12" db="EMBL/GenBank/DDBJ databases">
        <title>Draft genome sequence of Moniliophthora roreri, the causal agent of frosty pod rot of cacao.</title>
        <authorList>
            <person name="Aime M.C."/>
            <person name="Diaz-Valderrama J.R."/>
            <person name="Kijpornyongpan T."/>
            <person name="Phillips-Mora W."/>
        </authorList>
    </citation>
    <scope>NUCLEOTIDE SEQUENCE [LARGE SCALE GENOMIC DNA]</scope>
    <source>
        <strain evidence="2 3">MCA 2952</strain>
    </source>
</reference>
<feature type="region of interest" description="Disordered" evidence="1">
    <location>
        <begin position="1"/>
        <end position="24"/>
    </location>
</feature>
<dbReference type="EMBL" id="LATX01002393">
    <property type="protein sequence ID" value="KTB30209.1"/>
    <property type="molecule type" value="Genomic_DNA"/>
</dbReference>
<accession>A0A0W0F1P6</accession>
<dbReference type="PANTHER" id="PTHR34213">
    <property type="entry name" value="NUCLEAR TRANSPORT FACTOR 2 (NTF2) FAMILY PROTEIN"/>
    <property type="match status" value="1"/>
</dbReference>
<comment type="caution">
    <text evidence="2">The sequence shown here is derived from an EMBL/GenBank/DDBJ whole genome shotgun (WGS) entry which is preliminary data.</text>
</comment>
<gene>
    <name evidence="2" type="ORF">WG66_17223</name>
</gene>
<name>A0A0W0F1P6_MONRR</name>
<sequence>MSSTKLNAAGLEPSQSKALQERELHPHEKPIAQAIKEMYTCSPTETTFSVYEPQGVFQDPIGIATGVGSIRAQFIALTSLFPRADVTKFRVLTNPPSVAATTLLIDQDVAYFRDPKADKPTKACPAAVFVRSLNSYFSHCQTVNSLLTLKLSEGHKILHHTEEWDHSKSTTSEDGCFGMLNEHRKKITASLTDKIYGGKDPK</sequence>
<organism evidence="2 3">
    <name type="scientific">Moniliophthora roreri</name>
    <name type="common">Frosty pod rot fungus</name>
    <name type="synonym">Monilia roreri</name>
    <dbReference type="NCBI Taxonomy" id="221103"/>
    <lineage>
        <taxon>Eukaryota</taxon>
        <taxon>Fungi</taxon>
        <taxon>Dikarya</taxon>
        <taxon>Basidiomycota</taxon>
        <taxon>Agaricomycotina</taxon>
        <taxon>Agaricomycetes</taxon>
        <taxon>Agaricomycetidae</taxon>
        <taxon>Agaricales</taxon>
        <taxon>Marasmiineae</taxon>
        <taxon>Marasmiaceae</taxon>
        <taxon>Moniliophthora</taxon>
    </lineage>
</organism>
<dbReference type="PANTHER" id="PTHR34213:SF2">
    <property type="entry name" value="NUCLEAR TRANSPORT FACTOR 2 (NTF2) FAMILY PROTEIN"/>
    <property type="match status" value="1"/>
</dbReference>
<dbReference type="AlphaFoldDB" id="A0A0W0F1P6"/>
<dbReference type="Proteomes" id="UP000054988">
    <property type="component" value="Unassembled WGS sequence"/>
</dbReference>
<dbReference type="eggNOG" id="ENOG502S37S">
    <property type="taxonomic scope" value="Eukaryota"/>
</dbReference>
<evidence type="ECO:0000313" key="2">
    <source>
        <dbReference type="EMBL" id="KTB30209.1"/>
    </source>
</evidence>
<evidence type="ECO:0000256" key="1">
    <source>
        <dbReference type="SAM" id="MobiDB-lite"/>
    </source>
</evidence>